<gene>
    <name evidence="6" type="ORF">IFM89_007919</name>
</gene>
<organism evidence="6 7">
    <name type="scientific">Coptis chinensis</name>
    <dbReference type="NCBI Taxonomy" id="261450"/>
    <lineage>
        <taxon>Eukaryota</taxon>
        <taxon>Viridiplantae</taxon>
        <taxon>Streptophyta</taxon>
        <taxon>Embryophyta</taxon>
        <taxon>Tracheophyta</taxon>
        <taxon>Spermatophyta</taxon>
        <taxon>Magnoliopsida</taxon>
        <taxon>Ranunculales</taxon>
        <taxon>Ranunculaceae</taxon>
        <taxon>Coptidoideae</taxon>
        <taxon>Coptis</taxon>
    </lineage>
</organism>
<dbReference type="Pfam" id="PF00249">
    <property type="entry name" value="Myb_DNA-binding"/>
    <property type="match status" value="2"/>
</dbReference>
<dbReference type="GO" id="GO:0000981">
    <property type="term" value="F:DNA-binding transcription factor activity, RNA polymerase II-specific"/>
    <property type="evidence" value="ECO:0007669"/>
    <property type="project" value="TreeGrafter"/>
</dbReference>
<evidence type="ECO:0000256" key="1">
    <source>
        <dbReference type="ARBA" id="ARBA00022737"/>
    </source>
</evidence>
<feature type="compositionally biased region" description="Basic and acidic residues" evidence="3">
    <location>
        <begin position="170"/>
        <end position="183"/>
    </location>
</feature>
<evidence type="ECO:0000259" key="5">
    <source>
        <dbReference type="PROSITE" id="PS51294"/>
    </source>
</evidence>
<feature type="domain" description="HTH myb-type" evidence="5">
    <location>
        <begin position="86"/>
        <end position="140"/>
    </location>
</feature>
<feature type="domain" description="Myb-like" evidence="4">
    <location>
        <begin position="86"/>
        <end position="133"/>
    </location>
</feature>
<dbReference type="InterPro" id="IPR001005">
    <property type="entry name" value="SANT/Myb"/>
</dbReference>
<dbReference type="PANTHER" id="PTHR45614:SF218">
    <property type="entry name" value="TRANSCRIPTION FACTOR MYB119-RELATED"/>
    <property type="match status" value="1"/>
</dbReference>
<feature type="domain" description="HTH myb-type" evidence="5">
    <location>
        <begin position="34"/>
        <end position="85"/>
    </location>
</feature>
<feature type="domain" description="Myb-like" evidence="4">
    <location>
        <begin position="34"/>
        <end position="85"/>
    </location>
</feature>
<dbReference type="InterPro" id="IPR050560">
    <property type="entry name" value="MYB_TF"/>
</dbReference>
<dbReference type="Gene3D" id="1.10.10.60">
    <property type="entry name" value="Homeodomain-like"/>
    <property type="match status" value="2"/>
</dbReference>
<name>A0A835M4R9_9MAGN</name>
<keyword evidence="1" id="KW-0677">Repeat</keyword>
<evidence type="ECO:0000256" key="2">
    <source>
        <dbReference type="ARBA" id="ARBA00023125"/>
    </source>
</evidence>
<protein>
    <submittedName>
        <fullName evidence="6">Uncharacterized protein</fullName>
    </submittedName>
</protein>
<dbReference type="SMART" id="SM00717">
    <property type="entry name" value="SANT"/>
    <property type="match status" value="2"/>
</dbReference>
<dbReference type="InterPro" id="IPR009057">
    <property type="entry name" value="Homeodomain-like_sf"/>
</dbReference>
<accession>A0A835M4R9</accession>
<evidence type="ECO:0000259" key="4">
    <source>
        <dbReference type="PROSITE" id="PS50090"/>
    </source>
</evidence>
<reference evidence="6 7" key="1">
    <citation type="submission" date="2020-10" db="EMBL/GenBank/DDBJ databases">
        <title>The Coptis chinensis genome and diversification of protoberbering-type alkaloids.</title>
        <authorList>
            <person name="Wang B."/>
            <person name="Shu S."/>
            <person name="Song C."/>
            <person name="Liu Y."/>
        </authorList>
    </citation>
    <scope>NUCLEOTIDE SEQUENCE [LARGE SCALE GENOMIC DNA]</scope>
    <source>
        <strain evidence="6">HL-2020</strain>
        <tissue evidence="6">Leaf</tissue>
    </source>
</reference>
<keyword evidence="7" id="KW-1185">Reference proteome</keyword>
<comment type="caution">
    <text evidence="6">The sequence shown here is derived from an EMBL/GenBank/DDBJ whole genome shotgun (WGS) entry which is preliminary data.</text>
</comment>
<proteinExistence type="predicted"/>
<dbReference type="CDD" id="cd00167">
    <property type="entry name" value="SANT"/>
    <property type="match status" value="2"/>
</dbReference>
<feature type="region of interest" description="Disordered" evidence="3">
    <location>
        <begin position="124"/>
        <end position="154"/>
    </location>
</feature>
<evidence type="ECO:0000313" key="6">
    <source>
        <dbReference type="EMBL" id="KAF9619598.1"/>
    </source>
</evidence>
<dbReference type="AlphaFoldDB" id="A0A835M4R9"/>
<dbReference type="Proteomes" id="UP000631114">
    <property type="component" value="Unassembled WGS sequence"/>
</dbReference>
<dbReference type="GO" id="GO:0000978">
    <property type="term" value="F:RNA polymerase II cis-regulatory region sequence-specific DNA binding"/>
    <property type="evidence" value="ECO:0007669"/>
    <property type="project" value="TreeGrafter"/>
</dbReference>
<dbReference type="PROSITE" id="PS51294">
    <property type="entry name" value="HTH_MYB"/>
    <property type="match status" value="2"/>
</dbReference>
<dbReference type="SUPFAM" id="SSF46689">
    <property type="entry name" value="Homeodomain-like"/>
    <property type="match status" value="1"/>
</dbReference>
<dbReference type="OrthoDB" id="2143914at2759"/>
<dbReference type="FunFam" id="1.10.10.60:FF:000010">
    <property type="entry name" value="Transcriptional activator Myb isoform A"/>
    <property type="match status" value="1"/>
</dbReference>
<dbReference type="PROSITE" id="PS50090">
    <property type="entry name" value="MYB_LIKE"/>
    <property type="match status" value="2"/>
</dbReference>
<evidence type="ECO:0000313" key="7">
    <source>
        <dbReference type="Proteomes" id="UP000631114"/>
    </source>
</evidence>
<feature type="region of interest" description="Disordered" evidence="3">
    <location>
        <begin position="167"/>
        <end position="206"/>
    </location>
</feature>
<feature type="compositionally biased region" description="Polar residues" evidence="3">
    <location>
        <begin position="124"/>
        <end position="133"/>
    </location>
</feature>
<sequence>MSDIFRENEMSLLQNKLSMLMEDESMPKNVGKAKPFMIKGQWTQQEDGSLRRLVKKYGFGSWSHMAARLGGRTGKQCRERWYNHLRPNIKKDAWTVDEDIALVQAHKQFGNRWAEIAKRIPGRTENSIKNHWNANKRKRDSKLNKQKSGVSGQPKSVLQEYINMCSSMNKGKDKPKEASKERYNNNSMSLKGKKKEGKENDENSKPYIPFPVNEDMHVMQSNVASENNYAMFEGMDLSPFLTWPNSSTVSFGVFGSGLENPTFGWGIGFPTEFDCVKNELDLMEMVSSTVKIGDW</sequence>
<dbReference type="PANTHER" id="PTHR45614">
    <property type="entry name" value="MYB PROTEIN-RELATED"/>
    <property type="match status" value="1"/>
</dbReference>
<evidence type="ECO:0000256" key="3">
    <source>
        <dbReference type="SAM" id="MobiDB-lite"/>
    </source>
</evidence>
<dbReference type="InterPro" id="IPR017930">
    <property type="entry name" value="Myb_dom"/>
</dbReference>
<keyword evidence="2" id="KW-0238">DNA-binding</keyword>
<dbReference type="EMBL" id="JADFTS010000002">
    <property type="protein sequence ID" value="KAF9619598.1"/>
    <property type="molecule type" value="Genomic_DNA"/>
</dbReference>
<dbReference type="GO" id="GO:0005634">
    <property type="term" value="C:nucleus"/>
    <property type="evidence" value="ECO:0007669"/>
    <property type="project" value="TreeGrafter"/>
</dbReference>